<dbReference type="RefSeq" id="WP_018679422.1">
    <property type="nucleotide sequence ID" value="NZ_AYEV01000017.1"/>
</dbReference>
<dbReference type="PATRIC" id="fig|1120928.5.peg.1935"/>
<name>V2V3E8_9GAMM</name>
<sequence length="44" mass="5291">MTTYNEAQTFCEIEKFIKDVVDDQISCEQFKQQIVPLLQFTMWT</sequence>
<evidence type="ECO:0000313" key="1">
    <source>
        <dbReference type="EMBL" id="ESK55445.1"/>
    </source>
</evidence>
<dbReference type="AlphaFoldDB" id="V2V3E8"/>
<organism evidence="1 2">
    <name type="scientific">Acinetobacter tjernbergiae DSM 14971 = CIP 107465</name>
    <dbReference type="NCBI Taxonomy" id="1120928"/>
    <lineage>
        <taxon>Bacteria</taxon>
        <taxon>Pseudomonadati</taxon>
        <taxon>Pseudomonadota</taxon>
        <taxon>Gammaproteobacteria</taxon>
        <taxon>Moraxellales</taxon>
        <taxon>Moraxellaceae</taxon>
        <taxon>Acinetobacter</taxon>
    </lineage>
</organism>
<proteinExistence type="predicted"/>
<dbReference type="Proteomes" id="UP000017404">
    <property type="component" value="Unassembled WGS sequence"/>
</dbReference>
<dbReference type="STRING" id="202955.GCA_000759995_00643"/>
<reference evidence="1 2" key="1">
    <citation type="submission" date="2013-10" db="EMBL/GenBank/DDBJ databases">
        <title>The Genome Sequence of Acinetobacter tjernbergiae CIP107465.</title>
        <authorList>
            <consortium name="The Broad Institute Genomics Platform"/>
            <consortium name="The Broad Institute Genome Sequencing Center for Infectious Disease"/>
            <person name="Cerqueira G."/>
            <person name="Feldgarden M."/>
            <person name="Courvalin P."/>
            <person name="Grillot-Courvalin C."/>
            <person name="Clermont D."/>
            <person name="Rocha E."/>
            <person name="Yoon E.-J."/>
            <person name="Nemec A."/>
            <person name="Young S.K."/>
            <person name="Zeng Q."/>
            <person name="Gargeya S."/>
            <person name="Fitzgerald M."/>
            <person name="Abouelleil A."/>
            <person name="Alvarado L."/>
            <person name="Berlin A.M."/>
            <person name="Chapman S.B."/>
            <person name="Gainer-Dewar J."/>
            <person name="Goldberg J."/>
            <person name="Gnerre S."/>
            <person name="Griggs A."/>
            <person name="Gujja S."/>
            <person name="Hansen M."/>
            <person name="Howarth C."/>
            <person name="Imamovic A."/>
            <person name="Ireland A."/>
            <person name="Larimer J."/>
            <person name="McCowan C."/>
            <person name="Murphy C."/>
            <person name="Pearson M."/>
            <person name="Poon T.W."/>
            <person name="Priest M."/>
            <person name="Roberts A."/>
            <person name="Saif S."/>
            <person name="Shea T."/>
            <person name="Sykes S."/>
            <person name="Wortman J."/>
            <person name="Nusbaum C."/>
            <person name="Birren B."/>
        </authorList>
    </citation>
    <scope>NUCLEOTIDE SEQUENCE [LARGE SCALE GENOMIC DNA]</scope>
    <source>
        <strain evidence="1 2">CIP 107465</strain>
    </source>
</reference>
<gene>
    <name evidence="1" type="ORF">F990_01907</name>
</gene>
<comment type="caution">
    <text evidence="1">The sequence shown here is derived from an EMBL/GenBank/DDBJ whole genome shotgun (WGS) entry which is preliminary data.</text>
</comment>
<keyword evidence="2" id="KW-1185">Reference proteome</keyword>
<protein>
    <submittedName>
        <fullName evidence="1">Uncharacterized protein</fullName>
    </submittedName>
</protein>
<evidence type="ECO:0000313" key="2">
    <source>
        <dbReference type="Proteomes" id="UP000017404"/>
    </source>
</evidence>
<accession>V2V3E8</accession>
<dbReference type="EMBL" id="AYEV01000017">
    <property type="protein sequence ID" value="ESK55445.1"/>
    <property type="molecule type" value="Genomic_DNA"/>
</dbReference>